<dbReference type="SUPFAM" id="SSF54593">
    <property type="entry name" value="Glyoxalase/Bleomycin resistance protein/Dihydroxybiphenyl dioxygenase"/>
    <property type="match status" value="1"/>
</dbReference>
<dbReference type="Gene3D" id="3.10.180.10">
    <property type="entry name" value="2,3-Dihydroxybiphenyl 1,2-Dioxygenase, domain 1"/>
    <property type="match status" value="1"/>
</dbReference>
<dbReference type="Proteomes" id="UP000298588">
    <property type="component" value="Chromosome"/>
</dbReference>
<gene>
    <name evidence="2" type="ORF">E8L99_06270</name>
</gene>
<evidence type="ECO:0000313" key="2">
    <source>
        <dbReference type="EMBL" id="QCK88662.1"/>
    </source>
</evidence>
<dbReference type="CDD" id="cd07247">
    <property type="entry name" value="SgaA_N_like"/>
    <property type="match status" value="1"/>
</dbReference>
<dbReference type="PROSITE" id="PS51819">
    <property type="entry name" value="VOC"/>
    <property type="match status" value="1"/>
</dbReference>
<dbReference type="PANTHER" id="PTHR33993:SF14">
    <property type="entry name" value="GB|AAF24581.1"/>
    <property type="match status" value="1"/>
</dbReference>
<dbReference type="InterPro" id="IPR029068">
    <property type="entry name" value="Glyas_Bleomycin-R_OHBP_Dase"/>
</dbReference>
<feature type="domain" description="VOC" evidence="1">
    <location>
        <begin position="4"/>
        <end position="120"/>
    </location>
</feature>
<dbReference type="InterPro" id="IPR037523">
    <property type="entry name" value="VOC_core"/>
</dbReference>
<dbReference type="KEGG" id="paqt:E8L99_06270"/>
<sequence>MHGKFAWNELMTDNIPKAKDFYARTLGWTFDAFQVPDSEYWIAKTPDGAAVAGIMSLPPDDPEAQPGWLGYIQVDNVDQRIQAVTAAGGQLLQDPFDIPGVGRIAIIADPSGSVIGWMTPPVPQA</sequence>
<organism evidence="2 3">
    <name type="scientific">Phreatobacter aquaticus</name>
    <dbReference type="NCBI Taxonomy" id="2570229"/>
    <lineage>
        <taxon>Bacteria</taxon>
        <taxon>Pseudomonadati</taxon>
        <taxon>Pseudomonadota</taxon>
        <taxon>Alphaproteobacteria</taxon>
        <taxon>Hyphomicrobiales</taxon>
        <taxon>Phreatobacteraceae</taxon>
        <taxon>Phreatobacter</taxon>
    </lineage>
</organism>
<protein>
    <submittedName>
        <fullName evidence="2">VOC family protein</fullName>
    </submittedName>
</protein>
<dbReference type="InterPro" id="IPR052164">
    <property type="entry name" value="Anthracycline_SecMetBiosynth"/>
</dbReference>
<accession>A0A4D7QXU5</accession>
<dbReference type="InterPro" id="IPR004360">
    <property type="entry name" value="Glyas_Fos-R_dOase_dom"/>
</dbReference>
<evidence type="ECO:0000259" key="1">
    <source>
        <dbReference type="PROSITE" id="PS51819"/>
    </source>
</evidence>
<proteinExistence type="predicted"/>
<dbReference type="AlphaFoldDB" id="A0A4D7QXU5"/>
<reference evidence="2 3" key="1">
    <citation type="submission" date="2019-04" db="EMBL/GenBank/DDBJ databases">
        <title>Phreatobacter aquaticus sp. nov.</title>
        <authorList>
            <person name="Choi A."/>
            <person name="Baek K."/>
        </authorList>
    </citation>
    <scope>NUCLEOTIDE SEQUENCE [LARGE SCALE GENOMIC DNA]</scope>
    <source>
        <strain evidence="2 3">NMCR1094</strain>
    </source>
</reference>
<dbReference type="PANTHER" id="PTHR33993">
    <property type="entry name" value="GLYOXALASE-RELATED"/>
    <property type="match status" value="1"/>
</dbReference>
<name>A0A4D7QXU5_9HYPH</name>
<dbReference type="EMBL" id="CP039865">
    <property type="protein sequence ID" value="QCK88662.1"/>
    <property type="molecule type" value="Genomic_DNA"/>
</dbReference>
<dbReference type="OrthoDB" id="9792323at2"/>
<dbReference type="Pfam" id="PF00903">
    <property type="entry name" value="Glyoxalase"/>
    <property type="match status" value="1"/>
</dbReference>
<keyword evidence="3" id="KW-1185">Reference proteome</keyword>
<evidence type="ECO:0000313" key="3">
    <source>
        <dbReference type="Proteomes" id="UP000298588"/>
    </source>
</evidence>